<dbReference type="InterPro" id="IPR036140">
    <property type="entry name" value="PFN_sf"/>
</dbReference>
<reference evidence="2" key="1">
    <citation type="submission" date="2022-11" db="UniProtKB">
        <authorList>
            <consortium name="WormBaseParasite"/>
        </authorList>
    </citation>
    <scope>IDENTIFICATION</scope>
</reference>
<protein>
    <submittedName>
        <fullName evidence="2">Uncharacterized protein</fullName>
    </submittedName>
</protein>
<keyword evidence="1" id="KW-1185">Reference proteome</keyword>
<dbReference type="SUPFAM" id="SSF55770">
    <property type="entry name" value="Profilin (actin-binding protein)"/>
    <property type="match status" value="1"/>
</dbReference>
<dbReference type="WBParaSite" id="jg10022">
    <property type="protein sequence ID" value="jg10022"/>
    <property type="gene ID" value="jg10022"/>
</dbReference>
<accession>A0A915CKU7</accession>
<sequence>MSIWNHFIDILTETDDSFEENVGIERLVAMIDLTNGCVLARSEGAHNFQATTAEFDHICSFFKGPSSAPEVSTPVYFEEARYIVRRSDERQILGRKEREKKYFVAFKARMVVVIALSKKYLGDALRINENVRKVTDPKKSSVGAMIWTPLVFSYISQNNSLQSLITAKSITSWSMNRARRFLLEIDCVLLRTYDTEQIEAVRWSKYLRDLSLEKRSAIVEFLDMRYRQLSV</sequence>
<dbReference type="AlphaFoldDB" id="A0A915CKU7"/>
<dbReference type="InterPro" id="IPR048278">
    <property type="entry name" value="PFN"/>
</dbReference>
<dbReference type="Gene3D" id="3.30.450.30">
    <property type="entry name" value="Dynein light chain 2a, cytoplasmic"/>
    <property type="match status" value="1"/>
</dbReference>
<proteinExistence type="predicted"/>
<name>A0A915CKU7_9BILA</name>
<dbReference type="Pfam" id="PF00235">
    <property type="entry name" value="Profilin"/>
    <property type="match status" value="1"/>
</dbReference>
<organism evidence="1 2">
    <name type="scientific">Ditylenchus dipsaci</name>
    <dbReference type="NCBI Taxonomy" id="166011"/>
    <lineage>
        <taxon>Eukaryota</taxon>
        <taxon>Metazoa</taxon>
        <taxon>Ecdysozoa</taxon>
        <taxon>Nematoda</taxon>
        <taxon>Chromadorea</taxon>
        <taxon>Rhabditida</taxon>
        <taxon>Tylenchina</taxon>
        <taxon>Tylenchomorpha</taxon>
        <taxon>Sphaerularioidea</taxon>
        <taxon>Anguinidae</taxon>
        <taxon>Anguininae</taxon>
        <taxon>Ditylenchus</taxon>
    </lineage>
</organism>
<evidence type="ECO:0000313" key="1">
    <source>
        <dbReference type="Proteomes" id="UP000887574"/>
    </source>
</evidence>
<dbReference type="GO" id="GO:0003779">
    <property type="term" value="F:actin binding"/>
    <property type="evidence" value="ECO:0007669"/>
    <property type="project" value="InterPro"/>
</dbReference>
<evidence type="ECO:0000313" key="2">
    <source>
        <dbReference type="WBParaSite" id="jg10022"/>
    </source>
</evidence>
<dbReference type="Proteomes" id="UP000887574">
    <property type="component" value="Unplaced"/>
</dbReference>